<protein>
    <submittedName>
        <fullName evidence="1">Uncharacterized protein</fullName>
    </submittedName>
</protein>
<comment type="caution">
    <text evidence="1">The sequence shown here is derived from an EMBL/GenBank/DDBJ whole genome shotgun (WGS) entry which is preliminary data.</text>
</comment>
<gene>
    <name evidence="1" type="ORF">WISP_78580</name>
</gene>
<organism evidence="1 2">
    <name type="scientific">Willisornis vidua</name>
    <name type="common">Xingu scale-backed antbird</name>
    <dbReference type="NCBI Taxonomy" id="1566151"/>
    <lineage>
        <taxon>Eukaryota</taxon>
        <taxon>Metazoa</taxon>
        <taxon>Chordata</taxon>
        <taxon>Craniata</taxon>
        <taxon>Vertebrata</taxon>
        <taxon>Euteleostomi</taxon>
        <taxon>Archelosauria</taxon>
        <taxon>Archosauria</taxon>
        <taxon>Dinosauria</taxon>
        <taxon>Saurischia</taxon>
        <taxon>Theropoda</taxon>
        <taxon>Coelurosauria</taxon>
        <taxon>Aves</taxon>
        <taxon>Neognathae</taxon>
        <taxon>Neoaves</taxon>
        <taxon>Telluraves</taxon>
        <taxon>Australaves</taxon>
        <taxon>Passeriformes</taxon>
        <taxon>Thamnophilidae</taxon>
        <taxon>Willisornis</taxon>
    </lineage>
</organism>
<proteinExistence type="predicted"/>
<name>A0ABQ9DB83_9PASS</name>
<dbReference type="Proteomes" id="UP001145742">
    <property type="component" value="Unassembled WGS sequence"/>
</dbReference>
<dbReference type="EMBL" id="WHWB01033954">
    <property type="protein sequence ID" value="KAJ7415371.1"/>
    <property type="molecule type" value="Genomic_DNA"/>
</dbReference>
<accession>A0ABQ9DB83</accession>
<reference evidence="1" key="1">
    <citation type="submission" date="2019-10" db="EMBL/GenBank/DDBJ databases">
        <authorList>
            <person name="Soares A.E.R."/>
            <person name="Aleixo A."/>
            <person name="Schneider P."/>
            <person name="Miyaki C.Y."/>
            <person name="Schneider M.P."/>
            <person name="Mello C."/>
            <person name="Vasconcelos A.T.R."/>
        </authorList>
    </citation>
    <scope>NUCLEOTIDE SEQUENCE</scope>
    <source>
        <tissue evidence="1">Muscle</tissue>
    </source>
</reference>
<evidence type="ECO:0000313" key="1">
    <source>
        <dbReference type="EMBL" id="KAJ7415371.1"/>
    </source>
</evidence>
<evidence type="ECO:0000313" key="2">
    <source>
        <dbReference type="Proteomes" id="UP001145742"/>
    </source>
</evidence>
<keyword evidence="2" id="KW-1185">Reference proteome</keyword>
<sequence>MERDLVVLVDGKDILSSYELQIGFSFYSERLKVMQATVTMVTTPFLVALKEPKETYVVKSTISKTDRWIGSVEALGPKSSTKHKAPRYMALKPGVPKLLGPIICLANNTGPHLNIRIEHQRKDQRLLVLRSLSAGHLANILLRAREQAIPKYPKSSRVLQIQRGPVDWKLVNVPVFKKGKKKDPGNDRSVSLISVPGKKKRLFCKPETPQTAALAMEAYICFWTSADHYHNFMDCRWYTEHSLAATGTEMNPLSDRETGIEVCGSGICIQVVVLTGCEK</sequence>